<dbReference type="EMBL" id="JBBUKT010000010">
    <property type="protein sequence ID" value="MEK7953154.1"/>
    <property type="molecule type" value="Genomic_DNA"/>
</dbReference>
<dbReference type="Pfam" id="PF08534">
    <property type="entry name" value="Redoxin"/>
    <property type="match status" value="1"/>
</dbReference>
<accession>A0ABU9AZF2</accession>
<feature type="domain" description="Thioredoxin" evidence="3">
    <location>
        <begin position="8"/>
        <end position="170"/>
    </location>
</feature>
<gene>
    <name evidence="4" type="ORF">WKV53_21750</name>
</gene>
<protein>
    <submittedName>
        <fullName evidence="4">TlpA disulfide reductase family protein</fullName>
    </submittedName>
</protein>
<dbReference type="InterPro" id="IPR013740">
    <property type="entry name" value="Redoxin"/>
</dbReference>
<organism evidence="4 5">
    <name type="scientific">Luteolibacter soli</name>
    <dbReference type="NCBI Taxonomy" id="3135280"/>
    <lineage>
        <taxon>Bacteria</taxon>
        <taxon>Pseudomonadati</taxon>
        <taxon>Verrucomicrobiota</taxon>
        <taxon>Verrucomicrobiia</taxon>
        <taxon>Verrucomicrobiales</taxon>
        <taxon>Verrucomicrobiaceae</taxon>
        <taxon>Luteolibacter</taxon>
    </lineage>
</organism>
<feature type="signal peptide" evidence="2">
    <location>
        <begin position="1"/>
        <end position="18"/>
    </location>
</feature>
<comment type="caution">
    <text evidence="4">The sequence shown here is derived from an EMBL/GenBank/DDBJ whole genome shotgun (WGS) entry which is preliminary data.</text>
</comment>
<dbReference type="PROSITE" id="PS51352">
    <property type="entry name" value="THIOREDOXIN_2"/>
    <property type="match status" value="1"/>
</dbReference>
<evidence type="ECO:0000259" key="3">
    <source>
        <dbReference type="PROSITE" id="PS51352"/>
    </source>
</evidence>
<reference evidence="4 5" key="1">
    <citation type="submission" date="2024-04" db="EMBL/GenBank/DDBJ databases">
        <title>Luteolibacter sp. isolated from soil.</title>
        <authorList>
            <person name="An J."/>
        </authorList>
    </citation>
    <scope>NUCLEOTIDE SEQUENCE [LARGE SCALE GENOMIC DNA]</scope>
    <source>
        <strain evidence="4 5">Y139</strain>
    </source>
</reference>
<dbReference type="InterPro" id="IPR013766">
    <property type="entry name" value="Thioredoxin_domain"/>
</dbReference>
<feature type="region of interest" description="Disordered" evidence="1">
    <location>
        <begin position="353"/>
        <end position="395"/>
    </location>
</feature>
<dbReference type="Proteomes" id="UP001371305">
    <property type="component" value="Unassembled WGS sequence"/>
</dbReference>
<dbReference type="InterPro" id="IPR050553">
    <property type="entry name" value="Thioredoxin_ResA/DsbE_sf"/>
</dbReference>
<feature type="compositionally biased region" description="Low complexity" evidence="1">
    <location>
        <begin position="360"/>
        <end position="387"/>
    </location>
</feature>
<dbReference type="Gene3D" id="3.40.30.10">
    <property type="entry name" value="Glutaredoxin"/>
    <property type="match status" value="1"/>
</dbReference>
<evidence type="ECO:0000313" key="4">
    <source>
        <dbReference type="EMBL" id="MEK7953154.1"/>
    </source>
</evidence>
<dbReference type="InterPro" id="IPR036249">
    <property type="entry name" value="Thioredoxin-like_sf"/>
</dbReference>
<dbReference type="PANTHER" id="PTHR42852:SF13">
    <property type="entry name" value="PROTEIN DIPZ"/>
    <property type="match status" value="1"/>
</dbReference>
<evidence type="ECO:0000256" key="2">
    <source>
        <dbReference type="SAM" id="SignalP"/>
    </source>
</evidence>
<sequence length="395" mass="41947">MKTAYASLFLAAALPAFAQKQGDAVTPDTLGKLEWIKGSAPTAWEPGKVYVLECWATWCGPCIAAIPHVDELYDKYQEKGLRVIGVNVWEDGKDKVEEFVKNKGDGMSYPVAYTGKGGAFETEWLNPAGVTGIPHAFVVKDGKVVLTTHPMGITESLIEGLLAGGDAEAKALEGVKEGQRKQVEASKALHAFRTATMAKDVPAMDAAFADLKKLDPESRTLPLLELDLFMGKGDWTSAESSLAKLSSEPIAASVVTSTAQKITQTPDVPESFRKAVATTLAKQLEKGGHPVQYHILAKVQWSLGDKEAAKATAKQAVEATKTPTGNKIPSAPFEKFAEALEKDELPTDQQMTAWIREASPQTAPTGAVAPQPAPAATATPQSAPAGTVAPQLKGE</sequence>
<dbReference type="RefSeq" id="WP_341406917.1">
    <property type="nucleotide sequence ID" value="NZ_JBBUKT010000010.1"/>
</dbReference>
<keyword evidence="2" id="KW-0732">Signal</keyword>
<feature type="chain" id="PRO_5046906751" evidence="2">
    <location>
        <begin position="19"/>
        <end position="395"/>
    </location>
</feature>
<dbReference type="SUPFAM" id="SSF52833">
    <property type="entry name" value="Thioredoxin-like"/>
    <property type="match status" value="1"/>
</dbReference>
<evidence type="ECO:0000313" key="5">
    <source>
        <dbReference type="Proteomes" id="UP001371305"/>
    </source>
</evidence>
<dbReference type="PANTHER" id="PTHR42852">
    <property type="entry name" value="THIOL:DISULFIDE INTERCHANGE PROTEIN DSBE"/>
    <property type="match status" value="1"/>
</dbReference>
<proteinExistence type="predicted"/>
<evidence type="ECO:0000256" key="1">
    <source>
        <dbReference type="SAM" id="MobiDB-lite"/>
    </source>
</evidence>
<name>A0ABU9AZF2_9BACT</name>
<dbReference type="CDD" id="cd02966">
    <property type="entry name" value="TlpA_like_family"/>
    <property type="match status" value="1"/>
</dbReference>
<keyword evidence="5" id="KW-1185">Reference proteome</keyword>